<reference evidence="1" key="2">
    <citation type="submission" date="2025-03" db="EMBL/GenBank/DDBJ databases">
        <authorList>
            <consortium name="ELIXIR-Norway"/>
            <consortium name="Elixir Norway"/>
        </authorList>
    </citation>
    <scope>NUCLEOTIDE SEQUENCE</scope>
</reference>
<dbReference type="EMBL" id="OX596113">
    <property type="protein sequence ID" value="CAN0416644.1"/>
    <property type="molecule type" value="Genomic_DNA"/>
</dbReference>
<evidence type="ECO:0000313" key="2">
    <source>
        <dbReference type="Proteomes" id="UP001162501"/>
    </source>
</evidence>
<reference evidence="1" key="1">
    <citation type="submission" date="2023-05" db="EMBL/GenBank/DDBJ databases">
        <authorList>
            <consortium name="ELIXIR-Norway"/>
        </authorList>
    </citation>
    <scope>NUCLEOTIDE SEQUENCE</scope>
</reference>
<name>A0AC59ZG95_RANTA</name>
<sequence>MSPRAFSFEGQHDLLEAQDPAPYTGTQGIDLGPQDPALSPSGQAPASERTGPQPTTEPAQALGPASPTYKWTPTTEKPQSHICHGRTQPIHQQANTRFKIPETPWPAVSGSNRIYQWLDTSSGALGLAARSQDLALPTSGPALAPESGFTRQWRQQSPDLLGPDSTNR</sequence>
<dbReference type="Proteomes" id="UP001162501">
    <property type="component" value="Chromosome 29"/>
</dbReference>
<organism evidence="1 2">
    <name type="scientific">Rangifer tarandus platyrhynchus</name>
    <name type="common">Svalbard reindeer</name>
    <dbReference type="NCBI Taxonomy" id="3082113"/>
    <lineage>
        <taxon>Eukaryota</taxon>
        <taxon>Metazoa</taxon>
        <taxon>Chordata</taxon>
        <taxon>Craniata</taxon>
        <taxon>Vertebrata</taxon>
        <taxon>Euteleostomi</taxon>
        <taxon>Mammalia</taxon>
        <taxon>Eutheria</taxon>
        <taxon>Laurasiatheria</taxon>
        <taxon>Artiodactyla</taxon>
        <taxon>Ruminantia</taxon>
        <taxon>Pecora</taxon>
        <taxon>Cervidae</taxon>
        <taxon>Odocoileinae</taxon>
        <taxon>Rangifer</taxon>
    </lineage>
</organism>
<gene>
    <name evidence="1" type="ORF">MRATA1EN22A_LOCUS18185</name>
</gene>
<protein>
    <submittedName>
        <fullName evidence="1">Uncharacterized protein</fullName>
    </submittedName>
</protein>
<evidence type="ECO:0000313" key="1">
    <source>
        <dbReference type="EMBL" id="CAN0416644.1"/>
    </source>
</evidence>
<accession>A0AC59ZG95</accession>
<proteinExistence type="predicted"/>